<reference evidence="3 4" key="1">
    <citation type="journal article" date="2016" name="Nat. Commun.">
        <title>Thousands of microbial genomes shed light on interconnected biogeochemical processes in an aquifer system.</title>
        <authorList>
            <person name="Anantharaman K."/>
            <person name="Brown C.T."/>
            <person name="Hug L.A."/>
            <person name="Sharon I."/>
            <person name="Castelle C.J."/>
            <person name="Probst A.J."/>
            <person name="Thomas B.C."/>
            <person name="Singh A."/>
            <person name="Wilkins M.J."/>
            <person name="Karaoz U."/>
            <person name="Brodie E.L."/>
            <person name="Williams K.H."/>
            <person name="Hubbard S.S."/>
            <person name="Banfield J.F."/>
        </authorList>
    </citation>
    <scope>NUCLEOTIDE SEQUENCE [LARGE SCALE GENOMIC DNA]</scope>
</reference>
<name>A0A1F8CJN9_9BACT</name>
<evidence type="ECO:0000256" key="1">
    <source>
        <dbReference type="ARBA" id="ARBA00007435"/>
    </source>
</evidence>
<dbReference type="InterPro" id="IPR050190">
    <property type="entry name" value="UPF0213_domain"/>
</dbReference>
<dbReference type="Proteomes" id="UP000177855">
    <property type="component" value="Unassembled WGS sequence"/>
</dbReference>
<evidence type="ECO:0000313" key="3">
    <source>
        <dbReference type="EMBL" id="OGM75978.1"/>
    </source>
</evidence>
<evidence type="ECO:0000313" key="4">
    <source>
        <dbReference type="Proteomes" id="UP000177855"/>
    </source>
</evidence>
<proteinExistence type="inferred from homology"/>
<sequence>MFYVYLLKSLRDGRYYIGQTQDVVHRLKCHNSGLVLSTRSRRPFVLVGVEKFWTRNDARWFEYSLKEHGDKKKRFIKKMQEKVASGS</sequence>
<dbReference type="PROSITE" id="PS50164">
    <property type="entry name" value="GIY_YIG"/>
    <property type="match status" value="1"/>
</dbReference>
<comment type="caution">
    <text evidence="3">The sequence shown here is derived from an EMBL/GenBank/DDBJ whole genome shotgun (WGS) entry which is preliminary data.</text>
</comment>
<gene>
    <name evidence="3" type="ORF">A2210_01430</name>
</gene>
<accession>A0A1F8CJN9</accession>
<organism evidence="3 4">
    <name type="scientific">Candidatus Woesebacteria bacterium RIFOXYA1_FULL_40_18</name>
    <dbReference type="NCBI Taxonomy" id="1802532"/>
    <lineage>
        <taxon>Bacteria</taxon>
        <taxon>Candidatus Woeseibacteriota</taxon>
    </lineage>
</organism>
<dbReference type="Pfam" id="PF01541">
    <property type="entry name" value="GIY-YIG"/>
    <property type="match status" value="1"/>
</dbReference>
<dbReference type="InterPro" id="IPR035901">
    <property type="entry name" value="GIY-YIG_endonuc_sf"/>
</dbReference>
<evidence type="ECO:0000259" key="2">
    <source>
        <dbReference type="PROSITE" id="PS50164"/>
    </source>
</evidence>
<dbReference type="PANTHER" id="PTHR34477">
    <property type="entry name" value="UPF0213 PROTEIN YHBQ"/>
    <property type="match status" value="1"/>
</dbReference>
<dbReference type="EMBL" id="MGHS01000043">
    <property type="protein sequence ID" value="OGM75978.1"/>
    <property type="molecule type" value="Genomic_DNA"/>
</dbReference>
<dbReference type="PANTHER" id="PTHR34477:SF1">
    <property type="entry name" value="UPF0213 PROTEIN YHBQ"/>
    <property type="match status" value="1"/>
</dbReference>
<feature type="domain" description="GIY-YIG" evidence="2">
    <location>
        <begin position="1"/>
        <end position="77"/>
    </location>
</feature>
<dbReference type="SUPFAM" id="SSF82771">
    <property type="entry name" value="GIY-YIG endonuclease"/>
    <property type="match status" value="1"/>
</dbReference>
<comment type="similarity">
    <text evidence="1">Belongs to the UPF0213 family.</text>
</comment>
<dbReference type="InterPro" id="IPR000305">
    <property type="entry name" value="GIY-YIG_endonuc"/>
</dbReference>
<dbReference type="AlphaFoldDB" id="A0A1F8CJN9"/>
<protein>
    <recommendedName>
        <fullName evidence="2">GIY-YIG domain-containing protein</fullName>
    </recommendedName>
</protein>
<dbReference type="Gene3D" id="3.40.1440.10">
    <property type="entry name" value="GIY-YIG endonuclease"/>
    <property type="match status" value="1"/>
</dbReference>